<feature type="binding site" evidence="6">
    <location>
        <begin position="26"/>
        <end position="31"/>
    </location>
    <ligand>
        <name>ATP</name>
        <dbReference type="ChEBI" id="CHEBI:30616"/>
    </ligand>
</feature>
<dbReference type="Pfam" id="PF01171">
    <property type="entry name" value="ATP_bind_3"/>
    <property type="match status" value="1"/>
</dbReference>
<evidence type="ECO:0000256" key="6">
    <source>
        <dbReference type="HAMAP-Rule" id="MF_01161"/>
    </source>
</evidence>
<dbReference type="GO" id="GO:0006400">
    <property type="term" value="P:tRNA modification"/>
    <property type="evidence" value="ECO:0007669"/>
    <property type="project" value="UniProtKB-UniRule"/>
</dbReference>
<evidence type="ECO:0000256" key="1">
    <source>
        <dbReference type="ARBA" id="ARBA00022598"/>
    </source>
</evidence>
<dbReference type="EMBL" id="FPAJ01000004">
    <property type="protein sequence ID" value="SFS99620.1"/>
    <property type="molecule type" value="Genomic_DNA"/>
</dbReference>
<comment type="function">
    <text evidence="6">Ligates lysine onto the cytidine present at position 34 of the AUA codon-specific tRNA(Ile) that contains the anticodon CAU, in an ATP-dependent manner. Cytidine is converted to lysidine, thus changing the amino acid specificity of the tRNA from methionine to isoleucine.</text>
</comment>
<name>A0A1I6UDX3_9RHOB</name>
<accession>A0A1I6UDX3</accession>
<comment type="subcellular location">
    <subcellularLocation>
        <location evidence="6">Cytoplasm</location>
    </subcellularLocation>
</comment>
<organism evidence="8 9">
    <name type="scientific">Sulfitobacter marinus</name>
    <dbReference type="NCBI Taxonomy" id="394264"/>
    <lineage>
        <taxon>Bacteria</taxon>
        <taxon>Pseudomonadati</taxon>
        <taxon>Pseudomonadota</taxon>
        <taxon>Alphaproteobacteria</taxon>
        <taxon>Rhodobacterales</taxon>
        <taxon>Roseobacteraceae</taxon>
        <taxon>Sulfitobacter</taxon>
    </lineage>
</organism>
<keyword evidence="2 6" id="KW-0819">tRNA processing</keyword>
<sequence>MTVDLARLIADQFSDIPRKSIGIAVSGGSDSMALLHLLHSFAQEHGTEIFVATVNHGLRAEAAEEAAMVAEVCAQLGRSHHILDWNDWDHSGNLQGEARKARYGLLTQWGRQVGVDCIALGHTMDDQAETFLMRIGRRAGVDGLAAMPHRFDRDGMRWVRPLLQARRLDLRGYLTAQGIGWVDDPSNDDDRFDRVRTRKALSILSELGIDADAISDVSQNLSAAKDALNHQMLTIAREIVTLQAGAVTIDANALAAQHPELRRRLVVHALKWVNGAYYAPRSSAVNSVLDALEHASSATLQGCELRKKGETLWIFRELNAVANTTAQPGELWDNRWHLVPPVGGTGRNEPLSLCALGAKGLYSCKDWRALGIPRAVLLSTPAVWNGTRLIAAPLAGWPQNWQARLNRGEDTFFAAHITH</sequence>
<keyword evidence="4 6" id="KW-0067">ATP-binding</keyword>
<evidence type="ECO:0000256" key="2">
    <source>
        <dbReference type="ARBA" id="ARBA00022694"/>
    </source>
</evidence>
<evidence type="ECO:0000256" key="4">
    <source>
        <dbReference type="ARBA" id="ARBA00022840"/>
    </source>
</evidence>
<dbReference type="HAMAP" id="MF_01161">
    <property type="entry name" value="tRNA_Ile_lys_synt"/>
    <property type="match status" value="1"/>
</dbReference>
<protein>
    <recommendedName>
        <fullName evidence="6">tRNA(Ile)-lysidine synthase</fullName>
        <ecNumber evidence="6">6.3.4.19</ecNumber>
    </recommendedName>
    <alternativeName>
        <fullName evidence="6">tRNA(Ile)-2-lysyl-cytidine synthase</fullName>
    </alternativeName>
    <alternativeName>
        <fullName evidence="6">tRNA(Ile)-lysidine synthetase</fullName>
    </alternativeName>
</protein>
<keyword evidence="3 6" id="KW-0547">Nucleotide-binding</keyword>
<comment type="similarity">
    <text evidence="6">Belongs to the tRNA(Ile)-lysidine synthase family.</text>
</comment>
<keyword evidence="6" id="KW-0963">Cytoplasm</keyword>
<proteinExistence type="inferred from homology"/>
<dbReference type="CDD" id="cd01992">
    <property type="entry name" value="TilS_N"/>
    <property type="match status" value="1"/>
</dbReference>
<dbReference type="Gene3D" id="3.40.50.620">
    <property type="entry name" value="HUPs"/>
    <property type="match status" value="1"/>
</dbReference>
<dbReference type="PANTHER" id="PTHR43033">
    <property type="entry name" value="TRNA(ILE)-LYSIDINE SYNTHASE-RELATED"/>
    <property type="match status" value="1"/>
</dbReference>
<dbReference type="RefSeq" id="WP_093916846.1">
    <property type="nucleotide sequence ID" value="NZ_FPAJ01000004.1"/>
</dbReference>
<dbReference type="STRING" id="394264.SAMN04488040_2666"/>
<evidence type="ECO:0000259" key="7">
    <source>
        <dbReference type="Pfam" id="PF01171"/>
    </source>
</evidence>
<dbReference type="InterPro" id="IPR012795">
    <property type="entry name" value="tRNA_Ile_lys_synt_N"/>
</dbReference>
<dbReference type="NCBIfam" id="TIGR02432">
    <property type="entry name" value="lysidine_TilS_N"/>
    <property type="match status" value="1"/>
</dbReference>
<reference evidence="9" key="1">
    <citation type="submission" date="2016-10" db="EMBL/GenBank/DDBJ databases">
        <authorList>
            <person name="Varghese N."/>
            <person name="Submissions S."/>
        </authorList>
    </citation>
    <scope>NUCLEOTIDE SEQUENCE [LARGE SCALE GENOMIC DNA]</scope>
    <source>
        <strain evidence="9">DSM 23422</strain>
    </source>
</reference>
<gene>
    <name evidence="6" type="primary">tilS</name>
    <name evidence="8" type="ORF">SAMN04488040_2666</name>
</gene>
<dbReference type="AlphaFoldDB" id="A0A1I6UDX3"/>
<dbReference type="SUPFAM" id="SSF52402">
    <property type="entry name" value="Adenine nucleotide alpha hydrolases-like"/>
    <property type="match status" value="1"/>
</dbReference>
<evidence type="ECO:0000313" key="9">
    <source>
        <dbReference type="Proteomes" id="UP000199239"/>
    </source>
</evidence>
<evidence type="ECO:0000313" key="8">
    <source>
        <dbReference type="EMBL" id="SFS99620.1"/>
    </source>
</evidence>
<evidence type="ECO:0000256" key="5">
    <source>
        <dbReference type="ARBA" id="ARBA00048539"/>
    </source>
</evidence>
<dbReference type="InterPro" id="IPR012094">
    <property type="entry name" value="tRNA_Ile_lys_synt"/>
</dbReference>
<dbReference type="GO" id="GO:0032267">
    <property type="term" value="F:tRNA(Ile)-lysidine synthase activity"/>
    <property type="evidence" value="ECO:0007669"/>
    <property type="project" value="UniProtKB-EC"/>
</dbReference>
<evidence type="ECO:0000256" key="3">
    <source>
        <dbReference type="ARBA" id="ARBA00022741"/>
    </source>
</evidence>
<keyword evidence="9" id="KW-1185">Reference proteome</keyword>
<dbReference type="GO" id="GO:0005737">
    <property type="term" value="C:cytoplasm"/>
    <property type="evidence" value="ECO:0007669"/>
    <property type="project" value="UniProtKB-SubCell"/>
</dbReference>
<dbReference type="InterPro" id="IPR014729">
    <property type="entry name" value="Rossmann-like_a/b/a_fold"/>
</dbReference>
<dbReference type="PANTHER" id="PTHR43033:SF1">
    <property type="entry name" value="TRNA(ILE)-LYSIDINE SYNTHASE-RELATED"/>
    <property type="match status" value="1"/>
</dbReference>
<dbReference type="GO" id="GO:0005524">
    <property type="term" value="F:ATP binding"/>
    <property type="evidence" value="ECO:0007669"/>
    <property type="project" value="UniProtKB-UniRule"/>
</dbReference>
<dbReference type="EC" id="6.3.4.19" evidence="6"/>
<dbReference type="InterPro" id="IPR011063">
    <property type="entry name" value="TilS/TtcA_N"/>
</dbReference>
<keyword evidence="1 6" id="KW-0436">Ligase</keyword>
<comment type="domain">
    <text evidence="6">The N-terminal region contains the highly conserved SGGXDS motif, predicted to be a P-loop motif involved in ATP binding.</text>
</comment>
<feature type="domain" description="tRNA(Ile)-lysidine/2-thiocytidine synthase N-terminal" evidence="7">
    <location>
        <begin position="21"/>
        <end position="199"/>
    </location>
</feature>
<dbReference type="Proteomes" id="UP000199239">
    <property type="component" value="Unassembled WGS sequence"/>
</dbReference>
<comment type="catalytic activity">
    <reaction evidence="5 6">
        <text>cytidine(34) in tRNA(Ile2) + L-lysine + ATP = lysidine(34) in tRNA(Ile2) + AMP + diphosphate + H(+)</text>
        <dbReference type="Rhea" id="RHEA:43744"/>
        <dbReference type="Rhea" id="RHEA-COMP:10625"/>
        <dbReference type="Rhea" id="RHEA-COMP:10670"/>
        <dbReference type="ChEBI" id="CHEBI:15378"/>
        <dbReference type="ChEBI" id="CHEBI:30616"/>
        <dbReference type="ChEBI" id="CHEBI:32551"/>
        <dbReference type="ChEBI" id="CHEBI:33019"/>
        <dbReference type="ChEBI" id="CHEBI:82748"/>
        <dbReference type="ChEBI" id="CHEBI:83665"/>
        <dbReference type="ChEBI" id="CHEBI:456215"/>
        <dbReference type="EC" id="6.3.4.19"/>
    </reaction>
</comment>
<dbReference type="OrthoDB" id="9807403at2"/>